<proteinExistence type="predicted"/>
<evidence type="ECO:0000313" key="2">
    <source>
        <dbReference type="EMBL" id="CAH1404942.1"/>
    </source>
</evidence>
<dbReference type="Pfam" id="PF15868">
    <property type="entry name" value="MBF2"/>
    <property type="match status" value="2"/>
</dbReference>
<dbReference type="EMBL" id="OV725082">
    <property type="protein sequence ID" value="CAH1404942.1"/>
    <property type="molecule type" value="Genomic_DNA"/>
</dbReference>
<keyword evidence="1" id="KW-0732">Signal</keyword>
<reference evidence="2" key="1">
    <citation type="submission" date="2022-01" db="EMBL/GenBank/DDBJ databases">
        <authorList>
            <person name="King R."/>
        </authorList>
    </citation>
    <scope>NUCLEOTIDE SEQUENCE</scope>
</reference>
<name>A0A9P0HNN8_NEZVI</name>
<accession>A0A9P0HNN8</accession>
<dbReference type="AlphaFoldDB" id="A0A9P0HNN8"/>
<protein>
    <submittedName>
        <fullName evidence="2">Uncharacterized protein</fullName>
    </submittedName>
</protein>
<organism evidence="2 3">
    <name type="scientific">Nezara viridula</name>
    <name type="common">Southern green stink bug</name>
    <name type="synonym">Cimex viridulus</name>
    <dbReference type="NCBI Taxonomy" id="85310"/>
    <lineage>
        <taxon>Eukaryota</taxon>
        <taxon>Metazoa</taxon>
        <taxon>Ecdysozoa</taxon>
        <taxon>Arthropoda</taxon>
        <taxon>Hexapoda</taxon>
        <taxon>Insecta</taxon>
        <taxon>Pterygota</taxon>
        <taxon>Neoptera</taxon>
        <taxon>Paraneoptera</taxon>
        <taxon>Hemiptera</taxon>
        <taxon>Heteroptera</taxon>
        <taxon>Panheteroptera</taxon>
        <taxon>Pentatomomorpha</taxon>
        <taxon>Pentatomoidea</taxon>
        <taxon>Pentatomidae</taxon>
        <taxon>Pentatominae</taxon>
        <taxon>Nezara</taxon>
    </lineage>
</organism>
<feature type="signal peptide" evidence="1">
    <location>
        <begin position="1"/>
        <end position="21"/>
    </location>
</feature>
<evidence type="ECO:0000313" key="3">
    <source>
        <dbReference type="Proteomes" id="UP001152798"/>
    </source>
</evidence>
<dbReference type="Proteomes" id="UP001152798">
    <property type="component" value="Chromosome 6"/>
</dbReference>
<keyword evidence="3" id="KW-1185">Reference proteome</keyword>
<dbReference type="InterPro" id="IPR031734">
    <property type="entry name" value="MBF2"/>
</dbReference>
<evidence type="ECO:0000256" key="1">
    <source>
        <dbReference type="SAM" id="SignalP"/>
    </source>
</evidence>
<feature type="chain" id="PRO_5040165974" evidence="1">
    <location>
        <begin position="22"/>
        <end position="354"/>
    </location>
</feature>
<dbReference type="OrthoDB" id="10541463at2759"/>
<sequence length="354" mass="40049">MKFSSTVLVLSALAFFGIATARPNYVYSNEQRYNGGNFCFGRPTGNEILPKSWTPQVRYAFFGKVTVDIDLPMNSRSVGGTISYIEGLNQARCEGSVRITRGGVGYDYVTLHFEANYWSDINFNIRRHSSVCAKPAMKLLVTLVVLETLGTLQLASGYNWNKWNYTRRYHAYVPKLQTHVVHRYSNSTYVWGRQEEANRKCMMYNSSMTHITYGFVGKITADVTLPIDRQEFECPIAYIEARSLIRTAGYVCITKGGIGQRFVHIHLESNINCNLDYEIRIMGKCYIPPPPPPIPTSEPICKDICVTPCEDPCETPCEYHCDPCETHVEPPRKCCCEPPCEPTLPPCDLPCKPC</sequence>
<gene>
    <name evidence="2" type="ORF">NEZAVI_LOCUS13254</name>
</gene>